<proteinExistence type="predicted"/>
<organism evidence="1 2">
    <name type="scientific">Steinernema glaseri</name>
    <dbReference type="NCBI Taxonomy" id="37863"/>
    <lineage>
        <taxon>Eukaryota</taxon>
        <taxon>Metazoa</taxon>
        <taxon>Ecdysozoa</taxon>
        <taxon>Nematoda</taxon>
        <taxon>Chromadorea</taxon>
        <taxon>Rhabditida</taxon>
        <taxon>Tylenchina</taxon>
        <taxon>Panagrolaimomorpha</taxon>
        <taxon>Strongyloidoidea</taxon>
        <taxon>Steinernematidae</taxon>
        <taxon>Steinernema</taxon>
    </lineage>
</organism>
<dbReference type="WBParaSite" id="L893_g764.t1">
    <property type="protein sequence ID" value="L893_g764.t1"/>
    <property type="gene ID" value="L893_g764"/>
</dbReference>
<evidence type="ECO:0000313" key="2">
    <source>
        <dbReference type="WBParaSite" id="L893_g764.t1"/>
    </source>
</evidence>
<accession>A0A1I8APU5</accession>
<keyword evidence="1" id="KW-1185">Reference proteome</keyword>
<dbReference type="Proteomes" id="UP000095287">
    <property type="component" value="Unplaced"/>
</dbReference>
<protein>
    <submittedName>
        <fullName evidence="2">Polyhydroxyalkanoate synthesis repressor PhaR</fullName>
    </submittedName>
</protein>
<name>A0A1I8APU5_9BILA</name>
<dbReference type="AlphaFoldDB" id="A0A1I8APU5"/>
<sequence>MSDTPTSLQHLLNKWFLAFHEHASVTDVMGEVLSEYGIVFGEDARRAFQTAVEEFDMTSFTTGHEERFDALQHYISTQMVNVNQLRQQGETEEAIQGRVFHLTFNAAEDLKTIEDRLVEKHIQRIKLETEEIEQRSADLAAKIERLSMSVIDMLNDEE</sequence>
<evidence type="ECO:0000313" key="1">
    <source>
        <dbReference type="Proteomes" id="UP000095287"/>
    </source>
</evidence>
<reference evidence="2" key="1">
    <citation type="submission" date="2016-11" db="UniProtKB">
        <authorList>
            <consortium name="WormBaseParasite"/>
        </authorList>
    </citation>
    <scope>IDENTIFICATION</scope>
</reference>